<evidence type="ECO:0000256" key="3">
    <source>
        <dbReference type="ARBA" id="ARBA00022989"/>
    </source>
</evidence>
<protein>
    <submittedName>
        <fullName evidence="6">APC family permease</fullName>
    </submittedName>
</protein>
<keyword evidence="4 5" id="KW-0472">Membrane</keyword>
<name>A0A9E5ML33_9MICO</name>
<feature type="transmembrane region" description="Helical" evidence="5">
    <location>
        <begin position="12"/>
        <end position="34"/>
    </location>
</feature>
<feature type="transmembrane region" description="Helical" evidence="5">
    <location>
        <begin position="282"/>
        <end position="315"/>
    </location>
</feature>
<proteinExistence type="predicted"/>
<feature type="transmembrane region" description="Helical" evidence="5">
    <location>
        <begin position="80"/>
        <end position="103"/>
    </location>
</feature>
<evidence type="ECO:0000256" key="2">
    <source>
        <dbReference type="ARBA" id="ARBA00022692"/>
    </source>
</evidence>
<keyword evidence="2 5" id="KW-0812">Transmembrane</keyword>
<dbReference type="GO" id="GO:0016020">
    <property type="term" value="C:membrane"/>
    <property type="evidence" value="ECO:0007669"/>
    <property type="project" value="UniProtKB-SubCell"/>
</dbReference>
<keyword evidence="3 5" id="KW-1133">Transmembrane helix</keyword>
<feature type="transmembrane region" description="Helical" evidence="5">
    <location>
        <begin position="412"/>
        <end position="432"/>
    </location>
</feature>
<dbReference type="GO" id="GO:0015179">
    <property type="term" value="F:L-amino acid transmembrane transporter activity"/>
    <property type="evidence" value="ECO:0007669"/>
    <property type="project" value="TreeGrafter"/>
</dbReference>
<evidence type="ECO:0000313" key="6">
    <source>
        <dbReference type="EMBL" id="NHF63421.1"/>
    </source>
</evidence>
<comment type="caution">
    <text evidence="6">The sequence shown here is derived from an EMBL/GenBank/DDBJ whole genome shotgun (WGS) entry which is preliminary data.</text>
</comment>
<sequence length="438" mass="44855">MTRDDQRISLIGSVSLGTGVMIGAGIFALVGQVAEISGAVFPWVFLAAAVVVGLSSHAYARYSAVNPTSGGIAMLLRAAYGNGVVAGAFSLFMYVSMVVAESLIARTFGTYLLQPFGLQDSVILVPLLGVLLIAATAIANIVGNRFVERSATATAVIKIVGIATLAIAGIIGTVVASGGGASSSGETTGGEGGGGATSDAGLLGIVAGVALCVLAYKGFTTITNHGAELRDPKKNLPRSIVLAIAICAGLYALITVAVAANLTVPEIVEARDFALARAADPLFGQAGVALTVGIAVIATASALLANLFSVSRLFAMLQDMGQAPRGSRWKEQQPLLITAGLAIVVTVLFDLGQIASLGVFLYLTMDIAVQWGVLRRLRGDTGAHAWPLVATIVFDGIILGAFTIVTIGRDPLTLLVASVIGAVLFLSQWLVVRHARAE</sequence>
<organism evidence="6 7">
    <name type="scientific">Microcella pacifica</name>
    <dbReference type="NCBI Taxonomy" id="2591847"/>
    <lineage>
        <taxon>Bacteria</taxon>
        <taxon>Bacillati</taxon>
        <taxon>Actinomycetota</taxon>
        <taxon>Actinomycetes</taxon>
        <taxon>Micrococcales</taxon>
        <taxon>Microbacteriaceae</taxon>
        <taxon>Microcella</taxon>
    </lineage>
</organism>
<gene>
    <name evidence="6" type="ORF">FK219_009255</name>
</gene>
<dbReference type="PANTHER" id="PTHR11785">
    <property type="entry name" value="AMINO ACID TRANSPORTER"/>
    <property type="match status" value="1"/>
</dbReference>
<feature type="transmembrane region" description="Helical" evidence="5">
    <location>
        <begin position="155"/>
        <end position="180"/>
    </location>
</feature>
<dbReference type="InterPro" id="IPR002293">
    <property type="entry name" value="AA/rel_permease1"/>
</dbReference>
<evidence type="ECO:0000256" key="1">
    <source>
        <dbReference type="ARBA" id="ARBA00004141"/>
    </source>
</evidence>
<dbReference type="PIRSF" id="PIRSF006060">
    <property type="entry name" value="AA_transporter"/>
    <property type="match status" value="1"/>
</dbReference>
<evidence type="ECO:0000256" key="4">
    <source>
        <dbReference type="ARBA" id="ARBA00023136"/>
    </source>
</evidence>
<feature type="transmembrane region" description="Helical" evidence="5">
    <location>
        <begin position="200"/>
        <end position="219"/>
    </location>
</feature>
<dbReference type="Pfam" id="PF13520">
    <property type="entry name" value="AA_permease_2"/>
    <property type="match status" value="1"/>
</dbReference>
<feature type="transmembrane region" description="Helical" evidence="5">
    <location>
        <begin position="335"/>
        <end position="363"/>
    </location>
</feature>
<feature type="transmembrane region" description="Helical" evidence="5">
    <location>
        <begin position="40"/>
        <end position="60"/>
    </location>
</feature>
<comment type="subcellular location">
    <subcellularLocation>
        <location evidence="1">Membrane</location>
        <topology evidence="1">Multi-pass membrane protein</topology>
    </subcellularLocation>
</comment>
<dbReference type="OrthoDB" id="9804700at2"/>
<feature type="transmembrane region" description="Helical" evidence="5">
    <location>
        <begin position="383"/>
        <end position="405"/>
    </location>
</feature>
<evidence type="ECO:0000256" key="5">
    <source>
        <dbReference type="SAM" id="Phobius"/>
    </source>
</evidence>
<accession>A0A9E5ML33</accession>
<reference evidence="6 7" key="1">
    <citation type="submission" date="2020-03" db="EMBL/GenBank/DDBJ databases">
        <title>Chryseoglobus sp. isolated from a deep-sea seamount.</title>
        <authorList>
            <person name="Zhang D.-C."/>
        </authorList>
    </citation>
    <scope>NUCLEOTIDE SEQUENCE [LARGE SCALE GENOMIC DNA]</scope>
    <source>
        <strain evidence="6 7">KN1116</strain>
    </source>
</reference>
<dbReference type="AlphaFoldDB" id="A0A9E5ML33"/>
<dbReference type="InterPro" id="IPR050598">
    <property type="entry name" value="AminoAcid_Transporter"/>
</dbReference>
<keyword evidence="7" id="KW-1185">Reference proteome</keyword>
<dbReference type="EMBL" id="VIKT02000014">
    <property type="protein sequence ID" value="NHF63421.1"/>
    <property type="molecule type" value="Genomic_DNA"/>
</dbReference>
<evidence type="ECO:0000313" key="7">
    <source>
        <dbReference type="Proteomes" id="UP000818266"/>
    </source>
</evidence>
<dbReference type="PANTHER" id="PTHR11785:SF512">
    <property type="entry name" value="SOBREMESA, ISOFORM B"/>
    <property type="match status" value="1"/>
</dbReference>
<dbReference type="Proteomes" id="UP000818266">
    <property type="component" value="Unassembled WGS sequence"/>
</dbReference>
<dbReference type="Gene3D" id="1.20.1740.10">
    <property type="entry name" value="Amino acid/polyamine transporter I"/>
    <property type="match status" value="1"/>
</dbReference>
<feature type="transmembrane region" description="Helical" evidence="5">
    <location>
        <begin position="123"/>
        <end position="143"/>
    </location>
</feature>
<dbReference type="RefSeq" id="WP_152583823.1">
    <property type="nucleotide sequence ID" value="NZ_VIKT02000014.1"/>
</dbReference>
<feature type="transmembrane region" description="Helical" evidence="5">
    <location>
        <begin position="240"/>
        <end position="262"/>
    </location>
</feature>